<dbReference type="GO" id="GO:0060003">
    <property type="term" value="P:copper ion export"/>
    <property type="evidence" value="ECO:0007669"/>
    <property type="project" value="TreeGrafter"/>
</dbReference>
<evidence type="ECO:0000313" key="8">
    <source>
        <dbReference type="Proteomes" id="UP000316770"/>
    </source>
</evidence>
<evidence type="ECO:0000259" key="6">
    <source>
        <dbReference type="Pfam" id="PF25975"/>
    </source>
</evidence>
<dbReference type="GO" id="GO:0030313">
    <property type="term" value="C:cell envelope"/>
    <property type="evidence" value="ECO:0007669"/>
    <property type="project" value="TreeGrafter"/>
</dbReference>
<dbReference type="InterPro" id="IPR006143">
    <property type="entry name" value="RND_pump_MFP"/>
</dbReference>
<feature type="domain" description="CzcB-like barrel-sandwich hybrid" evidence="5">
    <location>
        <begin position="104"/>
        <end position="339"/>
    </location>
</feature>
<dbReference type="RefSeq" id="WP_145282591.1">
    <property type="nucleotide sequence ID" value="NZ_CP036318.1"/>
</dbReference>
<dbReference type="Proteomes" id="UP000316770">
    <property type="component" value="Chromosome"/>
</dbReference>
<evidence type="ECO:0000256" key="2">
    <source>
        <dbReference type="ARBA" id="ARBA00022448"/>
    </source>
</evidence>
<feature type="domain" description="CusB-like beta-barrel" evidence="4">
    <location>
        <begin position="345"/>
        <end position="418"/>
    </location>
</feature>
<feature type="domain" description="CzcB-like C-terminal circularly permuted SH3-like" evidence="6">
    <location>
        <begin position="428"/>
        <end position="488"/>
    </location>
</feature>
<gene>
    <name evidence="7" type="primary">czcB_1</name>
    <name evidence="7" type="ORF">Mal33_08590</name>
</gene>
<proteinExistence type="inferred from homology"/>
<dbReference type="InterPro" id="IPR058649">
    <property type="entry name" value="CzcB_C"/>
</dbReference>
<keyword evidence="2" id="KW-0813">Transport</keyword>
<evidence type="ECO:0000256" key="3">
    <source>
        <dbReference type="SAM" id="Phobius"/>
    </source>
</evidence>
<organism evidence="7 8">
    <name type="scientific">Rosistilla oblonga</name>
    <dbReference type="NCBI Taxonomy" id="2527990"/>
    <lineage>
        <taxon>Bacteria</taxon>
        <taxon>Pseudomonadati</taxon>
        <taxon>Planctomycetota</taxon>
        <taxon>Planctomycetia</taxon>
        <taxon>Pirellulales</taxon>
        <taxon>Pirellulaceae</taxon>
        <taxon>Rosistilla</taxon>
    </lineage>
</organism>
<dbReference type="Gene3D" id="2.40.50.100">
    <property type="match status" value="1"/>
</dbReference>
<dbReference type="InterPro" id="IPR051909">
    <property type="entry name" value="MFP_Cation_Efflux"/>
</dbReference>
<protein>
    <submittedName>
        <fullName evidence="7">Cobalt-zinc-cadmium resistance protein CzcB</fullName>
    </submittedName>
</protein>
<name>A0A518IPA1_9BACT</name>
<dbReference type="EMBL" id="CP036318">
    <property type="protein sequence ID" value="QDV54894.1"/>
    <property type="molecule type" value="Genomic_DNA"/>
</dbReference>
<dbReference type="Pfam" id="PF25954">
    <property type="entry name" value="Beta-barrel_RND_2"/>
    <property type="match status" value="1"/>
</dbReference>
<dbReference type="FunFam" id="2.40.30.170:FF:000010">
    <property type="entry name" value="Efflux RND transporter periplasmic adaptor subunit"/>
    <property type="match status" value="1"/>
</dbReference>
<dbReference type="GO" id="GO:0016020">
    <property type="term" value="C:membrane"/>
    <property type="evidence" value="ECO:0007669"/>
    <property type="project" value="InterPro"/>
</dbReference>
<dbReference type="Gene3D" id="2.40.30.170">
    <property type="match status" value="1"/>
</dbReference>
<dbReference type="SUPFAM" id="SSF111369">
    <property type="entry name" value="HlyD-like secretion proteins"/>
    <property type="match status" value="1"/>
</dbReference>
<dbReference type="GO" id="GO:0022857">
    <property type="term" value="F:transmembrane transporter activity"/>
    <property type="evidence" value="ECO:0007669"/>
    <property type="project" value="InterPro"/>
</dbReference>
<comment type="similarity">
    <text evidence="1">Belongs to the membrane fusion protein (MFP) (TC 8.A.1) family.</text>
</comment>
<keyword evidence="8" id="KW-1185">Reference proteome</keyword>
<dbReference type="Pfam" id="PF25975">
    <property type="entry name" value="CzcB_C"/>
    <property type="match status" value="1"/>
</dbReference>
<keyword evidence="3" id="KW-1133">Transmembrane helix</keyword>
<dbReference type="AlphaFoldDB" id="A0A518IPA1"/>
<evidence type="ECO:0000313" key="7">
    <source>
        <dbReference type="EMBL" id="QDV54894.1"/>
    </source>
</evidence>
<dbReference type="GO" id="GO:0015679">
    <property type="term" value="P:plasma membrane copper ion transport"/>
    <property type="evidence" value="ECO:0007669"/>
    <property type="project" value="TreeGrafter"/>
</dbReference>
<dbReference type="PANTHER" id="PTHR30097:SF4">
    <property type="entry name" value="SLR6042 PROTEIN"/>
    <property type="match status" value="1"/>
</dbReference>
<keyword evidence="3" id="KW-0472">Membrane</keyword>
<keyword evidence="3" id="KW-0812">Transmembrane</keyword>
<evidence type="ECO:0000259" key="4">
    <source>
        <dbReference type="Pfam" id="PF25954"/>
    </source>
</evidence>
<accession>A0A518IPA1</accession>
<evidence type="ECO:0000256" key="1">
    <source>
        <dbReference type="ARBA" id="ARBA00009477"/>
    </source>
</evidence>
<dbReference type="Pfam" id="PF25973">
    <property type="entry name" value="BSH_CzcB"/>
    <property type="match status" value="1"/>
</dbReference>
<evidence type="ECO:0000259" key="5">
    <source>
        <dbReference type="Pfam" id="PF25973"/>
    </source>
</evidence>
<reference evidence="7 8" key="1">
    <citation type="submission" date="2019-02" db="EMBL/GenBank/DDBJ databases">
        <title>Deep-cultivation of Planctomycetes and their phenomic and genomic characterization uncovers novel biology.</title>
        <authorList>
            <person name="Wiegand S."/>
            <person name="Jogler M."/>
            <person name="Boedeker C."/>
            <person name="Pinto D."/>
            <person name="Vollmers J."/>
            <person name="Rivas-Marin E."/>
            <person name="Kohn T."/>
            <person name="Peeters S.H."/>
            <person name="Heuer A."/>
            <person name="Rast P."/>
            <person name="Oberbeckmann S."/>
            <person name="Bunk B."/>
            <person name="Jeske O."/>
            <person name="Meyerdierks A."/>
            <person name="Storesund J.E."/>
            <person name="Kallscheuer N."/>
            <person name="Luecker S."/>
            <person name="Lage O.M."/>
            <person name="Pohl T."/>
            <person name="Merkel B.J."/>
            <person name="Hornburger P."/>
            <person name="Mueller R.-W."/>
            <person name="Bruemmer F."/>
            <person name="Labrenz M."/>
            <person name="Spormann A.M."/>
            <person name="Op den Camp H."/>
            <person name="Overmann J."/>
            <person name="Amann R."/>
            <person name="Jetten M.S.M."/>
            <person name="Mascher T."/>
            <person name="Medema M.H."/>
            <person name="Devos D.P."/>
            <person name="Kaster A.-K."/>
            <person name="Ovreas L."/>
            <person name="Rohde M."/>
            <person name="Galperin M.Y."/>
            <person name="Jogler C."/>
        </authorList>
    </citation>
    <scope>NUCLEOTIDE SEQUENCE [LARGE SCALE GENOMIC DNA]</scope>
    <source>
        <strain evidence="7 8">Mal33</strain>
    </source>
</reference>
<dbReference type="InterPro" id="IPR058792">
    <property type="entry name" value="Beta-barrel_RND_2"/>
</dbReference>
<dbReference type="InterPro" id="IPR058647">
    <property type="entry name" value="BSH_CzcB-like"/>
</dbReference>
<sequence>MSNPATQPPTEPSRFQPLAKGGPIVFVIALMGLGWFAVHQINAGGSESDQQEAATDDVAAADTLTLPEGKLKAAGFETVPAQSRSLQNYHTIPGRIGYDETKHIEVKAPLDAIVTELRVTPGQAVQGGQLLAVLRSPEIGQARAEILKRRAQQQIAQQVLERETTVAKNLLRLSSMLDQDRSVDAIDDSLADLALGSYRQEIMTAYANLQLSAELLDNIAPLANSGAVTGRAIRERRAERQLAEAAFRTARDQATFAAEQARLNAEADLAEADRQLSLAYQAVETLLGYKQDPQSVALDNESSLSRLEVRAPFAGTIESRSFANNERVSRGDSLVVLANTDTLYVSANIRESDWSAVGIQPGTIVSVTVPALDDRRFEARIHYVGRQVQTDTNSVPLIATIDNREGLLRPGMFVRVTVPIGEARQTLSVKPESVVQHENQEFVFVDMNGGTFQRVNVSTGQAVEDWVEVTEGLSDGQLIVTHGAFLLKSELLLQGEAD</sequence>
<dbReference type="NCBIfam" id="TIGR01730">
    <property type="entry name" value="RND_mfp"/>
    <property type="match status" value="1"/>
</dbReference>
<dbReference type="Gene3D" id="2.40.420.20">
    <property type="match status" value="1"/>
</dbReference>
<dbReference type="PANTHER" id="PTHR30097">
    <property type="entry name" value="CATION EFFLUX SYSTEM PROTEIN CUSB"/>
    <property type="match status" value="1"/>
</dbReference>
<feature type="transmembrane region" description="Helical" evidence="3">
    <location>
        <begin position="21"/>
        <end position="38"/>
    </location>
</feature>